<dbReference type="GO" id="GO:0043565">
    <property type="term" value="F:sequence-specific DNA binding"/>
    <property type="evidence" value="ECO:0007669"/>
    <property type="project" value="InterPro"/>
</dbReference>
<evidence type="ECO:0000256" key="3">
    <source>
        <dbReference type="ARBA" id="ARBA00023163"/>
    </source>
</evidence>
<dbReference type="Proteomes" id="UP000471120">
    <property type="component" value="Unassembled WGS sequence"/>
</dbReference>
<dbReference type="Pfam" id="PF12833">
    <property type="entry name" value="HTH_18"/>
    <property type="match status" value="1"/>
</dbReference>
<dbReference type="RefSeq" id="WP_040772475.1">
    <property type="nucleotide sequence ID" value="NZ_QRCM01000001.1"/>
</dbReference>
<comment type="caution">
    <text evidence="5">The sequence shown here is derived from an EMBL/GenBank/DDBJ whole genome shotgun (WGS) entry which is preliminary data.</text>
</comment>
<dbReference type="Gene3D" id="1.10.10.60">
    <property type="entry name" value="Homeodomain-like"/>
    <property type="match status" value="1"/>
</dbReference>
<dbReference type="InterPro" id="IPR009057">
    <property type="entry name" value="Homeodomain-like_sf"/>
</dbReference>
<evidence type="ECO:0000313" key="6">
    <source>
        <dbReference type="Proteomes" id="UP000471120"/>
    </source>
</evidence>
<reference evidence="5 6" key="1">
    <citation type="submission" date="2018-07" db="EMBL/GenBank/DDBJ databases">
        <title>Genome sequence of Rhodococcus rhodnii ATCC 35071 from Rhodnius prolixus.</title>
        <authorList>
            <person name="Patel V."/>
            <person name="Vogel K.J."/>
        </authorList>
    </citation>
    <scope>NUCLEOTIDE SEQUENCE [LARGE SCALE GENOMIC DNA]</scope>
    <source>
        <strain evidence="5 6">ATCC 35071</strain>
    </source>
</reference>
<accession>A0A6P2CG51</accession>
<dbReference type="GO" id="GO:0003700">
    <property type="term" value="F:DNA-binding transcription factor activity"/>
    <property type="evidence" value="ECO:0007669"/>
    <property type="project" value="InterPro"/>
</dbReference>
<dbReference type="PANTHER" id="PTHR46796">
    <property type="entry name" value="HTH-TYPE TRANSCRIPTIONAL ACTIVATOR RHAS-RELATED"/>
    <property type="match status" value="1"/>
</dbReference>
<proteinExistence type="predicted"/>
<feature type="domain" description="HTH araC/xylS-type" evidence="4">
    <location>
        <begin position="168"/>
        <end position="266"/>
    </location>
</feature>
<keyword evidence="2" id="KW-0238">DNA-binding</keyword>
<dbReference type="AlphaFoldDB" id="A0A6P2CG51"/>
<dbReference type="SMART" id="SM00342">
    <property type="entry name" value="HTH_ARAC"/>
    <property type="match status" value="1"/>
</dbReference>
<evidence type="ECO:0000256" key="2">
    <source>
        <dbReference type="ARBA" id="ARBA00023125"/>
    </source>
</evidence>
<evidence type="ECO:0000259" key="4">
    <source>
        <dbReference type="PROSITE" id="PS01124"/>
    </source>
</evidence>
<organism evidence="5 6">
    <name type="scientific">Rhodococcus rhodnii</name>
    <dbReference type="NCBI Taxonomy" id="38312"/>
    <lineage>
        <taxon>Bacteria</taxon>
        <taxon>Bacillati</taxon>
        <taxon>Actinomycetota</taxon>
        <taxon>Actinomycetes</taxon>
        <taxon>Mycobacteriales</taxon>
        <taxon>Nocardiaceae</taxon>
        <taxon>Rhodococcus</taxon>
    </lineage>
</organism>
<dbReference type="PANTHER" id="PTHR46796:SF15">
    <property type="entry name" value="BLL1074 PROTEIN"/>
    <property type="match status" value="1"/>
</dbReference>
<sequence length="285" mass="30947">MAGGRSGSPLQDTARATPAPVLRGLVADYHGYRYEGFAPGVHLGMPSPQLTVVVTLGPDIGFAGTPVPAQAGSRFAALASGIAEAPVEIVHDGTQYGMQLTFTPWGARALFGIPAGALGPWLVDLGEVLGADARELRDRAAAAATWPERFAVLDDVLVRRLRPVDVAPELREAWRALVTNPRARVGDVAGRVGWSRRTLSSRFTAEFAVTPKTASRLARFARSHRLARGEAPLAEIAVRCGYADQAHLDREWRDLAGVSPTRWRRDEVFPFVQDDDHHVERDFES</sequence>
<protein>
    <submittedName>
        <fullName evidence="5">AraC family transcriptional regulator</fullName>
    </submittedName>
</protein>
<dbReference type="SUPFAM" id="SSF46689">
    <property type="entry name" value="Homeodomain-like"/>
    <property type="match status" value="1"/>
</dbReference>
<evidence type="ECO:0000256" key="1">
    <source>
        <dbReference type="ARBA" id="ARBA00023015"/>
    </source>
</evidence>
<dbReference type="EMBL" id="QRCM01000001">
    <property type="protein sequence ID" value="TXG91737.1"/>
    <property type="molecule type" value="Genomic_DNA"/>
</dbReference>
<keyword evidence="3" id="KW-0804">Transcription</keyword>
<keyword evidence="1" id="KW-0805">Transcription regulation</keyword>
<name>A0A6P2CG51_9NOCA</name>
<gene>
    <name evidence="5" type="ORF">DW322_18000</name>
</gene>
<evidence type="ECO:0000313" key="5">
    <source>
        <dbReference type="EMBL" id="TXG91737.1"/>
    </source>
</evidence>
<dbReference type="PROSITE" id="PS01124">
    <property type="entry name" value="HTH_ARAC_FAMILY_2"/>
    <property type="match status" value="1"/>
</dbReference>
<dbReference type="InterPro" id="IPR018060">
    <property type="entry name" value="HTH_AraC"/>
</dbReference>
<dbReference type="InterPro" id="IPR050204">
    <property type="entry name" value="AraC_XylS_family_regulators"/>
</dbReference>